<evidence type="ECO:0000256" key="3">
    <source>
        <dbReference type="ARBA" id="ARBA00006753"/>
    </source>
</evidence>
<evidence type="ECO:0000256" key="5">
    <source>
        <dbReference type="ARBA" id="ARBA00013376"/>
    </source>
</evidence>
<dbReference type="Proteomes" id="UP000186940">
    <property type="component" value="Unassembled WGS sequence"/>
</dbReference>
<evidence type="ECO:0000256" key="1">
    <source>
        <dbReference type="ARBA" id="ARBA00005056"/>
    </source>
</evidence>
<dbReference type="EC" id="1.1.1.3" evidence="4"/>
<feature type="binding site" evidence="11">
    <location>
        <position position="202"/>
    </location>
    <ligand>
        <name>L-homoserine</name>
        <dbReference type="ChEBI" id="CHEBI:57476"/>
    </ligand>
</feature>
<reference evidence="14" key="1">
    <citation type="submission" date="2016-05" db="EMBL/GenBank/DDBJ databases">
        <title>Microbial consortia oxidize butane by reversing methanogenesis.</title>
        <authorList>
            <person name="Laso-Perez R."/>
            <person name="Richter M."/>
            <person name="Wegener G."/>
            <person name="Musat F."/>
        </authorList>
    </citation>
    <scope>NUCLEOTIDE SEQUENCE [LARGE SCALE GENOMIC DNA]</scope>
    <source>
        <strain evidence="14">BOX2</strain>
    </source>
</reference>
<dbReference type="FunFam" id="3.30.360.10:FF:000005">
    <property type="entry name" value="Homoserine dehydrogenase"/>
    <property type="match status" value="1"/>
</dbReference>
<dbReference type="EMBL" id="LYOS01000001">
    <property type="protein sequence ID" value="OFV68436.1"/>
    <property type="molecule type" value="Genomic_DNA"/>
</dbReference>
<dbReference type="InterPro" id="IPR001342">
    <property type="entry name" value="HDH_cat"/>
</dbReference>
<dbReference type="PANTHER" id="PTHR43331">
    <property type="entry name" value="HOMOSERINE DEHYDROGENASE"/>
    <property type="match status" value="1"/>
</dbReference>
<evidence type="ECO:0000256" key="9">
    <source>
        <dbReference type="ARBA" id="ARBA00023167"/>
    </source>
</evidence>
<dbReference type="PROSITE" id="PS01042">
    <property type="entry name" value="HOMOSER_DHGENASE"/>
    <property type="match status" value="1"/>
</dbReference>
<dbReference type="GO" id="GO:0004412">
    <property type="term" value="F:homoserine dehydrogenase activity"/>
    <property type="evidence" value="ECO:0007669"/>
    <property type="project" value="UniProtKB-EC"/>
</dbReference>
<feature type="binding site" evidence="11">
    <location>
        <position position="117"/>
    </location>
    <ligand>
        <name>NADPH</name>
        <dbReference type="ChEBI" id="CHEBI:57783"/>
    </ligand>
</feature>
<evidence type="ECO:0000313" key="15">
    <source>
        <dbReference type="Proteomes" id="UP000186940"/>
    </source>
</evidence>
<comment type="caution">
    <text evidence="14">The sequence shown here is derived from an EMBL/GenBank/DDBJ whole genome shotgun (WGS) entry which is preliminary data.</text>
</comment>
<evidence type="ECO:0000256" key="4">
    <source>
        <dbReference type="ARBA" id="ARBA00013213"/>
    </source>
</evidence>
<keyword evidence="8 14" id="KW-0560">Oxidoreductase</keyword>
<feature type="binding site" evidence="11">
    <location>
        <begin position="10"/>
        <end position="15"/>
    </location>
    <ligand>
        <name>NADP(+)</name>
        <dbReference type="ChEBI" id="CHEBI:58349"/>
    </ligand>
</feature>
<evidence type="ECO:0000313" key="14">
    <source>
        <dbReference type="EMBL" id="OFV68436.1"/>
    </source>
</evidence>
<evidence type="ECO:0000256" key="7">
    <source>
        <dbReference type="ARBA" id="ARBA00022697"/>
    </source>
</evidence>
<keyword evidence="9" id="KW-0486">Methionine biosynthesis</keyword>
<evidence type="ECO:0000256" key="10">
    <source>
        <dbReference type="PIRSR" id="PIRSR036497-1"/>
    </source>
</evidence>
<dbReference type="Gene3D" id="3.30.360.10">
    <property type="entry name" value="Dihydrodipicolinate Reductase, domain 2"/>
    <property type="match status" value="1"/>
</dbReference>
<dbReference type="PIRSF" id="PIRSF036497">
    <property type="entry name" value="HDH_short"/>
    <property type="match status" value="1"/>
</dbReference>
<keyword evidence="7" id="KW-0791">Threonine biosynthesis</keyword>
<feature type="binding site" evidence="11">
    <location>
        <position position="93"/>
    </location>
    <ligand>
        <name>NADPH</name>
        <dbReference type="ChEBI" id="CHEBI:57783"/>
    </ligand>
</feature>
<dbReference type="Pfam" id="PF03447">
    <property type="entry name" value="NAD_binding_3"/>
    <property type="match status" value="1"/>
</dbReference>
<dbReference type="NCBIfam" id="NF004912">
    <property type="entry name" value="PRK06270.1"/>
    <property type="match status" value="1"/>
</dbReference>
<feature type="active site" description="Proton donor" evidence="10">
    <location>
        <position position="217"/>
    </location>
</feature>
<dbReference type="GO" id="GO:0009086">
    <property type="term" value="P:methionine biosynthetic process"/>
    <property type="evidence" value="ECO:0007669"/>
    <property type="project" value="UniProtKB-KW"/>
</dbReference>
<protein>
    <recommendedName>
        <fullName evidence="5">Homoserine dehydrogenase</fullName>
        <ecNumber evidence="4">1.1.1.3</ecNumber>
    </recommendedName>
</protein>
<evidence type="ECO:0000256" key="6">
    <source>
        <dbReference type="ARBA" id="ARBA00022605"/>
    </source>
</evidence>
<gene>
    <name evidence="14" type="ORF">SCAL_000112</name>
</gene>
<proteinExistence type="inferred from homology"/>
<dbReference type="PATRIC" id="fig|1838285.3.peg.117"/>
<evidence type="ECO:0000256" key="8">
    <source>
        <dbReference type="ARBA" id="ARBA00023002"/>
    </source>
</evidence>
<dbReference type="UniPathway" id="UPA00050">
    <property type="reaction ID" value="UER00063"/>
</dbReference>
<keyword evidence="11" id="KW-0521">NADP</keyword>
<keyword evidence="15" id="KW-1185">Reference proteome</keyword>
<dbReference type="InterPro" id="IPR036291">
    <property type="entry name" value="NAD(P)-bd_dom_sf"/>
</dbReference>
<keyword evidence="6" id="KW-0028">Amino-acid biosynthesis</keyword>
<dbReference type="InterPro" id="IPR005106">
    <property type="entry name" value="Asp/hSer_DH_NAD-bd"/>
</dbReference>
<organism evidence="14 15">
    <name type="scientific">Candidatus Syntropharchaeum caldarium</name>
    <dbReference type="NCBI Taxonomy" id="1838285"/>
    <lineage>
        <taxon>Archaea</taxon>
        <taxon>Methanobacteriati</taxon>
        <taxon>Methanobacteriota</taxon>
        <taxon>Stenosarchaea group</taxon>
        <taxon>Methanomicrobia</taxon>
        <taxon>Methanosarcinales</taxon>
        <taxon>ANME-2 cluster</taxon>
        <taxon>Candidatus Syntropharchaeum</taxon>
    </lineage>
</organism>
<feature type="domain" description="Homoserine dehydrogenase catalytic" evidence="12">
    <location>
        <begin position="149"/>
        <end position="323"/>
    </location>
</feature>
<dbReference type="UniPathway" id="UPA00051">
    <property type="reaction ID" value="UER00465"/>
</dbReference>
<dbReference type="SUPFAM" id="SSF55347">
    <property type="entry name" value="Glyceraldehyde-3-phosphate dehydrogenase-like, C-terminal domain"/>
    <property type="match status" value="1"/>
</dbReference>
<comment type="pathway">
    <text evidence="2">Amino-acid biosynthesis; L-methionine biosynthesis via de novo pathway; L-homoserine from L-aspartate: step 3/3.</text>
</comment>
<dbReference type="AlphaFoldDB" id="A0A1F2PCR9"/>
<dbReference type="STRING" id="1838285.SCAL_000112"/>
<dbReference type="GO" id="GO:0050661">
    <property type="term" value="F:NADP binding"/>
    <property type="evidence" value="ECO:0007669"/>
    <property type="project" value="InterPro"/>
</dbReference>
<feature type="domain" description="Aspartate/homoserine dehydrogenase NAD-binding" evidence="13">
    <location>
        <begin position="10"/>
        <end position="141"/>
    </location>
</feature>
<accession>A0A1F2PCR9</accession>
<dbReference type="NCBIfam" id="NF004976">
    <property type="entry name" value="PRK06349.1"/>
    <property type="match status" value="1"/>
</dbReference>
<comment type="similarity">
    <text evidence="3">Belongs to the homoserine dehydrogenase family.</text>
</comment>
<evidence type="ECO:0000259" key="12">
    <source>
        <dbReference type="Pfam" id="PF00742"/>
    </source>
</evidence>
<dbReference type="PANTHER" id="PTHR43331:SF1">
    <property type="entry name" value="HOMOSERINE DEHYDROGENASE"/>
    <property type="match status" value="1"/>
</dbReference>
<evidence type="ECO:0000259" key="13">
    <source>
        <dbReference type="Pfam" id="PF03447"/>
    </source>
</evidence>
<dbReference type="Gene3D" id="3.40.50.720">
    <property type="entry name" value="NAD(P)-binding Rossmann-like Domain"/>
    <property type="match status" value="1"/>
</dbReference>
<sequence>MKRVDIIIIGFGTVGRGLATIIRKNGSLARDRFGVDIRIVGIADLRGSMMDSDGLDIDDALEWKCEISPVNSIELISKGEYDLMVETTPSDVTTGEPAFTHIKTALNLGKAVVTSNKGPIALYYRELMELSERTGSPFRFEASVGGAMPIINLIRDNLAGNQILGIKGIFNGTCNYILTRMAEEGLPYEYVLSEAQSLGIAEADPSYDVDGIDTAEKLTILANAVMGMDIAYHDVSVEGIRRITPDTLKLALDKGYVVKLIGEAVNGKIEVAPRLVPRDHPFALMRGTLNIAEITTDLSGPITVMGRGAGAIEAASAIFSDIISIYRSEQ</sequence>
<dbReference type="SUPFAM" id="SSF51735">
    <property type="entry name" value="NAD(P)-binding Rossmann-fold domains"/>
    <property type="match status" value="1"/>
</dbReference>
<dbReference type="InterPro" id="IPR022697">
    <property type="entry name" value="HDH_short"/>
</dbReference>
<dbReference type="Pfam" id="PF00742">
    <property type="entry name" value="Homoserine_dh"/>
    <property type="match status" value="1"/>
</dbReference>
<comment type="pathway">
    <text evidence="1">Amino-acid biosynthesis; L-threonine biosynthesis; L-threonine from L-aspartate: step 3/5.</text>
</comment>
<dbReference type="InterPro" id="IPR019811">
    <property type="entry name" value="HDH_CS"/>
</dbReference>
<name>A0A1F2PCR9_9EURY</name>
<evidence type="ECO:0000256" key="11">
    <source>
        <dbReference type="PIRSR" id="PIRSR036497-2"/>
    </source>
</evidence>
<evidence type="ECO:0000256" key="2">
    <source>
        <dbReference type="ARBA" id="ARBA00005062"/>
    </source>
</evidence>
<dbReference type="GO" id="GO:0009088">
    <property type="term" value="P:threonine biosynthetic process"/>
    <property type="evidence" value="ECO:0007669"/>
    <property type="project" value="UniProtKB-UniPathway"/>
</dbReference>